<dbReference type="AlphaFoldDB" id="A0A494YYT9"/>
<organism evidence="1 2">
    <name type="scientific">Oceanobacillus bengalensis</name>
    <dbReference type="NCBI Taxonomy" id="1435466"/>
    <lineage>
        <taxon>Bacteria</taxon>
        <taxon>Bacillati</taxon>
        <taxon>Bacillota</taxon>
        <taxon>Bacilli</taxon>
        <taxon>Bacillales</taxon>
        <taxon>Bacillaceae</taxon>
        <taxon>Oceanobacillus</taxon>
    </lineage>
</organism>
<accession>A0A494YYT9</accession>
<gene>
    <name evidence="1" type="ORF">D8M05_10395</name>
</gene>
<dbReference type="InterPro" id="IPR015231">
    <property type="entry name" value="DUF1934"/>
</dbReference>
<dbReference type="Pfam" id="PF09148">
    <property type="entry name" value="DUF1934"/>
    <property type="match status" value="1"/>
</dbReference>
<evidence type="ECO:0000313" key="1">
    <source>
        <dbReference type="EMBL" id="RKQ15399.1"/>
    </source>
</evidence>
<dbReference type="Gene3D" id="2.40.128.20">
    <property type="match status" value="1"/>
</dbReference>
<dbReference type="SUPFAM" id="SSF50814">
    <property type="entry name" value="Lipocalins"/>
    <property type="match status" value="1"/>
</dbReference>
<evidence type="ECO:0000313" key="2">
    <source>
        <dbReference type="Proteomes" id="UP000281813"/>
    </source>
</evidence>
<dbReference type="Proteomes" id="UP000281813">
    <property type="component" value="Unassembled WGS sequence"/>
</dbReference>
<comment type="caution">
    <text evidence="1">The sequence shown here is derived from an EMBL/GenBank/DDBJ whole genome shotgun (WGS) entry which is preliminary data.</text>
</comment>
<reference evidence="1 2" key="1">
    <citation type="journal article" date="2015" name="Antonie Van Leeuwenhoek">
        <title>Oceanobacillus bengalensis sp. nov., a bacterium isolated from seawater of the Bay of Bengal.</title>
        <authorList>
            <person name="Yongchang O."/>
            <person name="Xiang W."/>
            <person name="Wang G."/>
        </authorList>
    </citation>
    <scope>NUCLEOTIDE SEQUENCE [LARGE SCALE GENOMIC DNA]</scope>
    <source>
        <strain evidence="1 2">MCCC 1K00260</strain>
    </source>
</reference>
<name>A0A494YYT9_9BACI</name>
<sequence>MDSGQMKVAITLQTTIEDNGNKEYNKVQETGTLFRKGKIDVITFEEKTEEQAVIKNFITLQEGKVNIKRTGLVSMNQRFHANQITENVYKHPHGTLHMETFTKKITYHSDTSSNEGKLMIDYTVKLNGQDERKHELMLVYIEEDPK</sequence>
<dbReference type="OrthoDB" id="2352933at2"/>
<dbReference type="InterPro" id="IPR012674">
    <property type="entry name" value="Calycin"/>
</dbReference>
<dbReference type="EMBL" id="RBZO01000014">
    <property type="protein sequence ID" value="RKQ15399.1"/>
    <property type="molecule type" value="Genomic_DNA"/>
</dbReference>
<protein>
    <submittedName>
        <fullName evidence="1">DUF1934 domain-containing protein</fullName>
    </submittedName>
</protein>
<dbReference type="RefSeq" id="WP_121131514.1">
    <property type="nucleotide sequence ID" value="NZ_JBHUFK010000065.1"/>
</dbReference>
<proteinExistence type="predicted"/>
<keyword evidence="2" id="KW-1185">Reference proteome</keyword>